<reference evidence="3 4" key="1">
    <citation type="submission" date="2011-02" db="EMBL/GenBank/DDBJ databases">
        <title>The Genome Sequence of Sphaeroforma arctica JP610.</title>
        <authorList>
            <consortium name="The Broad Institute Genome Sequencing Platform"/>
            <person name="Russ C."/>
            <person name="Cuomo C."/>
            <person name="Young S.K."/>
            <person name="Zeng Q."/>
            <person name="Gargeya S."/>
            <person name="Alvarado L."/>
            <person name="Berlin A."/>
            <person name="Chapman S.B."/>
            <person name="Chen Z."/>
            <person name="Freedman E."/>
            <person name="Gellesch M."/>
            <person name="Goldberg J."/>
            <person name="Griggs A."/>
            <person name="Gujja S."/>
            <person name="Heilman E."/>
            <person name="Heiman D."/>
            <person name="Howarth C."/>
            <person name="Mehta T."/>
            <person name="Neiman D."/>
            <person name="Pearson M."/>
            <person name="Roberts A."/>
            <person name="Saif S."/>
            <person name="Shea T."/>
            <person name="Shenoy N."/>
            <person name="Sisk P."/>
            <person name="Stolte C."/>
            <person name="Sykes S."/>
            <person name="White J."/>
            <person name="Yandava C."/>
            <person name="Burger G."/>
            <person name="Gray M.W."/>
            <person name="Holland P.W.H."/>
            <person name="King N."/>
            <person name="Lang F.B.F."/>
            <person name="Roger A.J."/>
            <person name="Ruiz-Trillo I."/>
            <person name="Haas B."/>
            <person name="Nusbaum C."/>
            <person name="Birren B."/>
        </authorList>
    </citation>
    <scope>NUCLEOTIDE SEQUENCE [LARGE SCALE GENOMIC DNA]</scope>
    <source>
        <strain evidence="3 4">JP610</strain>
    </source>
</reference>
<evidence type="ECO:0000313" key="3">
    <source>
        <dbReference type="EMBL" id="KNC76426.1"/>
    </source>
</evidence>
<accession>A0A0L0FIX9</accession>
<dbReference type="OrthoDB" id="381190at2759"/>
<dbReference type="PROSITE" id="PS51190">
    <property type="entry name" value="FATC"/>
    <property type="match status" value="1"/>
</dbReference>
<dbReference type="Pfam" id="PF02260">
    <property type="entry name" value="FATC"/>
    <property type="match status" value="1"/>
</dbReference>
<dbReference type="SMART" id="SM01343">
    <property type="entry name" value="FATC"/>
    <property type="match status" value="1"/>
</dbReference>
<evidence type="ECO:0000313" key="4">
    <source>
        <dbReference type="Proteomes" id="UP000054560"/>
    </source>
</evidence>
<feature type="domain" description="FATC" evidence="2">
    <location>
        <begin position="457"/>
        <end position="489"/>
    </location>
</feature>
<dbReference type="AlphaFoldDB" id="A0A0L0FIX9"/>
<dbReference type="GeneID" id="25911579"/>
<gene>
    <name evidence="3" type="ORF">SARC_11075</name>
</gene>
<feature type="region of interest" description="Disordered" evidence="1">
    <location>
        <begin position="339"/>
        <end position="364"/>
    </location>
</feature>
<protein>
    <recommendedName>
        <fullName evidence="2">FATC domain-containing protein</fullName>
    </recommendedName>
</protein>
<dbReference type="EMBL" id="KQ243113">
    <property type="protein sequence ID" value="KNC76426.1"/>
    <property type="molecule type" value="Genomic_DNA"/>
</dbReference>
<proteinExistence type="predicted"/>
<name>A0A0L0FIX9_9EUKA</name>
<evidence type="ECO:0000259" key="2">
    <source>
        <dbReference type="PROSITE" id="PS51190"/>
    </source>
</evidence>
<dbReference type="InterPro" id="IPR003152">
    <property type="entry name" value="FATC_dom"/>
</dbReference>
<organism evidence="3 4">
    <name type="scientific">Sphaeroforma arctica JP610</name>
    <dbReference type="NCBI Taxonomy" id="667725"/>
    <lineage>
        <taxon>Eukaryota</taxon>
        <taxon>Ichthyosporea</taxon>
        <taxon>Ichthyophonida</taxon>
        <taxon>Sphaeroforma</taxon>
    </lineage>
</organism>
<keyword evidence="4" id="KW-1185">Reference proteome</keyword>
<evidence type="ECO:0000256" key="1">
    <source>
        <dbReference type="SAM" id="MobiDB-lite"/>
    </source>
</evidence>
<dbReference type="RefSeq" id="XP_014150328.1">
    <property type="nucleotide sequence ID" value="XM_014294853.1"/>
</dbReference>
<sequence>MWVLRLRLIDYRRYTALSTTYTYTFYLYAEVCNIYLHVLLVRRCVFLTITHPCISHQAILPNLLTLPQRSILNYKKALETYYTTRTELAEAEKGLALLVACGVEANSRDPQSLQRSLASLNQERAKHMQAVLDINADCRDVVALVGDRITALSEVFLKTKPTTDKLCTTLTALVTVAKDIAEDDHAATIAWYAESVLSDCDRLSNDLLLIANNVEANNTPPNVQRCRDIIRNHAHTAGINVTDEVLLRVGEGLLPTGEWCGEDLSFALPAPSDADVSKGSSPDTDTTLTPMADTLLVCVLGFQKVSEGLWTKIYALAHAPAQSDSAVSRLEASDADVTIDSEDTQVAPGDANASHASGDGESDDGVAELHDINAKQSLAAPTVTALGHAAAYVSSVCEELYTAHSGTHSTPATHCRSCADSADDDRAIWQRNEHAEKAVIRVHEKLCGHVQVGDSTAVLSVRQQTRDMLAAAQSPHNLSSMFEGWMPWV</sequence>
<dbReference type="Proteomes" id="UP000054560">
    <property type="component" value="Unassembled WGS sequence"/>
</dbReference>